<evidence type="ECO:0000313" key="1">
    <source>
        <dbReference type="EMBL" id="GFR12973.1"/>
    </source>
</evidence>
<dbReference type="PANTHER" id="PTHR31511">
    <property type="entry name" value="PROTEIN CBG23764"/>
    <property type="match status" value="1"/>
</dbReference>
<dbReference type="Proteomes" id="UP000887116">
    <property type="component" value="Unassembled WGS sequence"/>
</dbReference>
<dbReference type="EMBL" id="BMAO01026859">
    <property type="protein sequence ID" value="GFR12973.1"/>
    <property type="molecule type" value="Genomic_DNA"/>
</dbReference>
<feature type="non-terminal residue" evidence="1">
    <location>
        <position position="401"/>
    </location>
</feature>
<comment type="caution">
    <text evidence="1">The sequence shown here is derived from an EMBL/GenBank/DDBJ whole genome shotgun (WGS) entry which is preliminary data.</text>
</comment>
<keyword evidence="2" id="KW-1185">Reference proteome</keyword>
<dbReference type="GO" id="GO:0071897">
    <property type="term" value="P:DNA biosynthetic process"/>
    <property type="evidence" value="ECO:0007669"/>
    <property type="project" value="UniProtKB-ARBA"/>
</dbReference>
<protein>
    <submittedName>
        <fullName evidence="1">Vesicular glutamate transporter 2</fullName>
    </submittedName>
</protein>
<sequence length="401" mass="46702">MEKFGYIITDPFCEREYFYIHNALYVDIVSCIESVHIHRNTDEPLKIVYFKILTNSEIVRFLHEEQTEKKRFGFCQLTRCNPTEKFRVYSSLKVLFENILEPSKQISWSDVPDSPNFEAKFAYFHVLSDDEIIFHLHYSIKHKPAKKRLVRSESESDVESINDDDRNSLFGSKKNRRPWSFEANSPRAIESFGASKEEEKYDYVISKDLRLAEEIPPLSVYIGSGFAAEIKSFHVVLLAEVFENFRTLSMDYFELDPVHFYTTPSLTWSAGIKKTNVTLKLLTDINMYLMLESGIRGGMCLVSKRYSKANNKYLDNFDEMSPSKFIISLDVNNLYGTAMAFYNLPESEFRFLNQKEIDKFDLMSVSSDSNVGYILEVDLFYPPELHSKHNSFPMAPQHESI</sequence>
<dbReference type="OrthoDB" id="6429905at2759"/>
<gene>
    <name evidence="1" type="primary">SLC17A6</name>
    <name evidence="1" type="ORF">TNCT_299311</name>
</gene>
<dbReference type="AlphaFoldDB" id="A0A8X6GX61"/>
<name>A0A8X6GX61_TRICU</name>
<dbReference type="InterPro" id="IPR043502">
    <property type="entry name" value="DNA/RNA_pol_sf"/>
</dbReference>
<reference evidence="1" key="1">
    <citation type="submission" date="2020-07" db="EMBL/GenBank/DDBJ databases">
        <title>Multicomponent nature underlies the extraordinary mechanical properties of spider dragline silk.</title>
        <authorList>
            <person name="Kono N."/>
            <person name="Nakamura H."/>
            <person name="Mori M."/>
            <person name="Yoshida Y."/>
            <person name="Ohtoshi R."/>
            <person name="Malay A.D."/>
            <person name="Moran D.A.P."/>
            <person name="Tomita M."/>
            <person name="Numata K."/>
            <person name="Arakawa K."/>
        </authorList>
    </citation>
    <scope>NUCLEOTIDE SEQUENCE</scope>
</reference>
<evidence type="ECO:0000313" key="2">
    <source>
        <dbReference type="Proteomes" id="UP000887116"/>
    </source>
</evidence>
<proteinExistence type="predicted"/>
<organism evidence="1 2">
    <name type="scientific">Trichonephila clavata</name>
    <name type="common">Joro spider</name>
    <name type="synonym">Nephila clavata</name>
    <dbReference type="NCBI Taxonomy" id="2740835"/>
    <lineage>
        <taxon>Eukaryota</taxon>
        <taxon>Metazoa</taxon>
        <taxon>Ecdysozoa</taxon>
        <taxon>Arthropoda</taxon>
        <taxon>Chelicerata</taxon>
        <taxon>Arachnida</taxon>
        <taxon>Araneae</taxon>
        <taxon>Araneomorphae</taxon>
        <taxon>Entelegynae</taxon>
        <taxon>Araneoidea</taxon>
        <taxon>Nephilidae</taxon>
        <taxon>Trichonephila</taxon>
    </lineage>
</organism>
<accession>A0A8X6GX61</accession>
<dbReference type="SUPFAM" id="SSF56672">
    <property type="entry name" value="DNA/RNA polymerases"/>
    <property type="match status" value="1"/>
</dbReference>
<dbReference type="PANTHER" id="PTHR31511:SF12">
    <property type="entry name" value="RHO TERMINATION FACTOR N-TERMINAL DOMAIN-CONTAINING PROTEIN"/>
    <property type="match status" value="1"/>
</dbReference>